<feature type="region of interest" description="Disordered" evidence="2">
    <location>
        <begin position="165"/>
        <end position="211"/>
    </location>
</feature>
<dbReference type="EMBL" id="JAINDJ010000003">
    <property type="protein sequence ID" value="KAG9453053.1"/>
    <property type="molecule type" value="Genomic_DNA"/>
</dbReference>
<evidence type="ECO:0000313" key="4">
    <source>
        <dbReference type="Proteomes" id="UP000825729"/>
    </source>
</evidence>
<protein>
    <recommendedName>
        <fullName evidence="5">DUF4378 domain-containing protein</fullName>
    </recommendedName>
</protein>
<dbReference type="Proteomes" id="UP000825729">
    <property type="component" value="Unassembled WGS sequence"/>
</dbReference>
<gene>
    <name evidence="3" type="ORF">H6P81_005957</name>
</gene>
<feature type="compositionally biased region" description="Low complexity" evidence="2">
    <location>
        <begin position="165"/>
        <end position="190"/>
    </location>
</feature>
<dbReference type="PANTHER" id="PTHR33623:SF4">
    <property type="entry name" value="DUF4378 DOMAIN-CONTAINING PROTEIN"/>
    <property type="match status" value="1"/>
</dbReference>
<keyword evidence="1" id="KW-0175">Coiled coil</keyword>
<keyword evidence="4" id="KW-1185">Reference proteome</keyword>
<reference evidence="3 4" key="1">
    <citation type="submission" date="2021-07" db="EMBL/GenBank/DDBJ databases">
        <title>The Aristolochia fimbriata genome: insights into angiosperm evolution, floral development and chemical biosynthesis.</title>
        <authorList>
            <person name="Jiao Y."/>
        </authorList>
    </citation>
    <scope>NUCLEOTIDE SEQUENCE [LARGE SCALE GENOMIC DNA]</scope>
    <source>
        <strain evidence="3">IBCAS-2021</strain>
        <tissue evidence="3">Leaf</tissue>
    </source>
</reference>
<proteinExistence type="predicted"/>
<evidence type="ECO:0000313" key="3">
    <source>
        <dbReference type="EMBL" id="KAG9453053.1"/>
    </source>
</evidence>
<sequence>MDYFKAESGKPSSASHKQPLMLKDFLLEDSHSYGGFASYPRRCDTTVRNLLEMDLKDCGTSTGTKSRSTPKLLRSKSIAASATITTALHRASEAVLKVFRSRTSNRPGEGFLSRSLSRRLRRSFRSKSQKSEGQIVRVRDIMRWKSFTQVESATKSVDFLSSSIQSSSTNSSWTDTDFSLPSSSSSSEYSTGENETVMESKSGVGEDSTGRATCYRKPQVWERLIREEHEEKEQLSPVSVLDFPDEEEDSPFSSFQRNLANMERKKEQLLQKIRRFESLAELAPVDLEKRIALFEQECSSSGGENTEKRIQEVEEESEAREVLELLKSNSGCSVLEQKTEKLLLDFFSEGLGESVKNVSGDVLLRTASDWLNGSDRGTRREVQDDREALVREMEMGGRWWKLKQEEDDLLLELEVGVMGVMIDDLLTDLLYL</sequence>
<dbReference type="AlphaFoldDB" id="A0AAV7EW45"/>
<feature type="coiled-coil region" evidence="1">
    <location>
        <begin position="252"/>
        <end position="279"/>
    </location>
</feature>
<organism evidence="3 4">
    <name type="scientific">Aristolochia fimbriata</name>
    <name type="common">White veined hardy Dutchman's pipe vine</name>
    <dbReference type="NCBI Taxonomy" id="158543"/>
    <lineage>
        <taxon>Eukaryota</taxon>
        <taxon>Viridiplantae</taxon>
        <taxon>Streptophyta</taxon>
        <taxon>Embryophyta</taxon>
        <taxon>Tracheophyta</taxon>
        <taxon>Spermatophyta</taxon>
        <taxon>Magnoliopsida</taxon>
        <taxon>Magnoliidae</taxon>
        <taxon>Piperales</taxon>
        <taxon>Aristolochiaceae</taxon>
        <taxon>Aristolochia</taxon>
    </lineage>
</organism>
<evidence type="ECO:0000256" key="2">
    <source>
        <dbReference type="SAM" id="MobiDB-lite"/>
    </source>
</evidence>
<comment type="caution">
    <text evidence="3">The sequence shown here is derived from an EMBL/GenBank/DDBJ whole genome shotgun (WGS) entry which is preliminary data.</text>
</comment>
<evidence type="ECO:0000256" key="1">
    <source>
        <dbReference type="SAM" id="Coils"/>
    </source>
</evidence>
<evidence type="ECO:0008006" key="5">
    <source>
        <dbReference type="Google" id="ProtNLM"/>
    </source>
</evidence>
<accession>A0AAV7EW45</accession>
<name>A0AAV7EW45_ARIFI</name>
<dbReference type="PANTHER" id="PTHR33623">
    <property type="entry name" value="OS04G0572500 PROTEIN"/>
    <property type="match status" value="1"/>
</dbReference>